<evidence type="ECO:0000256" key="1">
    <source>
        <dbReference type="SAM" id="MobiDB-lite"/>
    </source>
</evidence>
<comment type="caution">
    <text evidence="3">The sequence shown here is derived from an EMBL/GenBank/DDBJ whole genome shotgun (WGS) entry which is preliminary data.</text>
</comment>
<gene>
    <name evidence="3" type="ORF">HJC23_013942</name>
</gene>
<sequence>MKPLKSTRRQCSPSYPLHHARRVRISILLLQLLCLPPCCVPVDAPRTAAADIEEAEMQHEQHGASSSEDRNYLRAKPSSTMGRLNSSFMDVLHAFMGSTYETNVAALLRSDDYGETPESNFVTETRVESPDDLDREGPLEDSTASAELDGDRRLQSRTSNSEWYVDWINAQCVQSCDPRTTTNPNCAGLALRENFLFASAKSCCQTMIPWKTIDTCTRVGNPDGTMNQVYQDIYTPVNNWGNTMPVNTGNNWPGINNPATNVKPPVNTIRPPASTITVNNNRPPVKEKPVPKDQVWPRPVTEIVPKSSCWRSGMSCSSQAQQFACCGVCSNGICI</sequence>
<keyword evidence="2" id="KW-0732">Signal</keyword>
<dbReference type="Proteomes" id="UP001516023">
    <property type="component" value="Unassembled WGS sequence"/>
</dbReference>
<evidence type="ECO:0000313" key="4">
    <source>
        <dbReference type="Proteomes" id="UP001516023"/>
    </source>
</evidence>
<keyword evidence="4" id="KW-1185">Reference proteome</keyword>
<evidence type="ECO:0000256" key="2">
    <source>
        <dbReference type="SAM" id="SignalP"/>
    </source>
</evidence>
<dbReference type="AlphaFoldDB" id="A0ABD3Q1Y1"/>
<protein>
    <submittedName>
        <fullName evidence="3">Uncharacterized protein</fullName>
    </submittedName>
</protein>
<name>A0ABD3Q1Y1_9STRA</name>
<feature type="chain" id="PRO_5044807931" evidence="2">
    <location>
        <begin position="42"/>
        <end position="335"/>
    </location>
</feature>
<organism evidence="3 4">
    <name type="scientific">Cyclotella cryptica</name>
    <dbReference type="NCBI Taxonomy" id="29204"/>
    <lineage>
        <taxon>Eukaryota</taxon>
        <taxon>Sar</taxon>
        <taxon>Stramenopiles</taxon>
        <taxon>Ochrophyta</taxon>
        <taxon>Bacillariophyta</taxon>
        <taxon>Coscinodiscophyceae</taxon>
        <taxon>Thalassiosirophycidae</taxon>
        <taxon>Stephanodiscales</taxon>
        <taxon>Stephanodiscaceae</taxon>
        <taxon>Cyclotella</taxon>
    </lineage>
</organism>
<proteinExistence type="predicted"/>
<reference evidence="3 4" key="1">
    <citation type="journal article" date="2020" name="G3 (Bethesda)">
        <title>Improved Reference Genome for Cyclotella cryptica CCMP332, a Model for Cell Wall Morphogenesis, Salinity Adaptation, and Lipid Production in Diatoms (Bacillariophyta).</title>
        <authorList>
            <person name="Roberts W.R."/>
            <person name="Downey K.M."/>
            <person name="Ruck E.C."/>
            <person name="Traller J.C."/>
            <person name="Alverson A.J."/>
        </authorList>
    </citation>
    <scope>NUCLEOTIDE SEQUENCE [LARGE SCALE GENOMIC DNA]</scope>
    <source>
        <strain evidence="3 4">CCMP332</strain>
    </source>
</reference>
<evidence type="ECO:0000313" key="3">
    <source>
        <dbReference type="EMBL" id="KAL3794469.1"/>
    </source>
</evidence>
<dbReference type="EMBL" id="JABMIG020000080">
    <property type="protein sequence ID" value="KAL3794469.1"/>
    <property type="molecule type" value="Genomic_DNA"/>
</dbReference>
<accession>A0ABD3Q1Y1</accession>
<feature type="signal peptide" evidence="2">
    <location>
        <begin position="1"/>
        <end position="41"/>
    </location>
</feature>
<feature type="region of interest" description="Disordered" evidence="1">
    <location>
        <begin position="115"/>
        <end position="155"/>
    </location>
</feature>